<evidence type="ECO:0008006" key="3">
    <source>
        <dbReference type="Google" id="ProtNLM"/>
    </source>
</evidence>
<comment type="caution">
    <text evidence="1">The sequence shown here is derived from an EMBL/GenBank/DDBJ whole genome shotgun (WGS) entry which is preliminary data.</text>
</comment>
<gene>
    <name evidence="1" type="ORF">KGMB03357_18190</name>
</gene>
<dbReference type="SUPFAM" id="SSF89447">
    <property type="entry name" value="AbrB/MazE/MraZ-like"/>
    <property type="match status" value="1"/>
</dbReference>
<dbReference type="Proteomes" id="UP000287361">
    <property type="component" value="Unassembled WGS sequence"/>
</dbReference>
<dbReference type="AlphaFoldDB" id="A0A401LF40"/>
<reference evidence="1 2" key="1">
    <citation type="submission" date="2018-10" db="EMBL/GenBank/DDBJ databases">
        <title>Draft Genome Sequence of Anaerotignum sp. KCTC 15736.</title>
        <authorList>
            <person name="Choi S.H."/>
            <person name="Kim J.S."/>
            <person name="Kang S.W."/>
            <person name="Lee J.S."/>
            <person name="Park S.H."/>
        </authorList>
    </citation>
    <scope>NUCLEOTIDE SEQUENCE [LARGE SCALE GENOMIC DNA]</scope>
    <source>
        <strain evidence="1 2">KCTC 15736</strain>
    </source>
</reference>
<sequence>MKTNGFFHSNDTTTGITRVIDELGRLVIPAEVRKELGMFPKEVCKIIPYENGIFVQVFHSGLKLELKKLIDKYDMNFSDPTIIERLKGIYEEMTV</sequence>
<accession>A0A401LF40</accession>
<proteinExistence type="predicted"/>
<evidence type="ECO:0000313" key="2">
    <source>
        <dbReference type="Proteomes" id="UP000287361"/>
    </source>
</evidence>
<evidence type="ECO:0000313" key="1">
    <source>
        <dbReference type="EMBL" id="GCB30158.1"/>
    </source>
</evidence>
<name>A0A401LF40_9FIRM</name>
<dbReference type="Gene3D" id="2.10.260.10">
    <property type="match status" value="1"/>
</dbReference>
<keyword evidence="2" id="KW-1185">Reference proteome</keyword>
<protein>
    <recommendedName>
        <fullName evidence="3">SpoVT-AbrB domain-containing protein</fullName>
    </recommendedName>
</protein>
<dbReference type="EMBL" id="BHVZ01000010">
    <property type="protein sequence ID" value="GCB30158.1"/>
    <property type="molecule type" value="Genomic_DNA"/>
</dbReference>
<dbReference type="InterPro" id="IPR037914">
    <property type="entry name" value="SpoVT-AbrB_sf"/>
</dbReference>
<organism evidence="1 2">
    <name type="scientific">Anaerotignum faecicola</name>
    <dbReference type="NCBI Taxonomy" id="2358141"/>
    <lineage>
        <taxon>Bacteria</taxon>
        <taxon>Bacillati</taxon>
        <taxon>Bacillota</taxon>
        <taxon>Clostridia</taxon>
        <taxon>Lachnospirales</taxon>
        <taxon>Anaerotignaceae</taxon>
        <taxon>Anaerotignum</taxon>
    </lineage>
</organism>
<dbReference type="OrthoDB" id="9782993at2"/>